<feature type="region of interest" description="Disordered" evidence="1">
    <location>
        <begin position="13"/>
        <end position="62"/>
    </location>
</feature>
<accession>A0A2H4SKK0</accession>
<evidence type="ECO:0000313" key="3">
    <source>
        <dbReference type="Proteomes" id="UP000323067"/>
    </source>
</evidence>
<organism evidence="2 3">
    <name type="scientific">Cordyceps militaris</name>
    <name type="common">Caterpillar fungus</name>
    <name type="synonym">Clavaria militaris</name>
    <dbReference type="NCBI Taxonomy" id="73501"/>
    <lineage>
        <taxon>Eukaryota</taxon>
        <taxon>Fungi</taxon>
        <taxon>Dikarya</taxon>
        <taxon>Ascomycota</taxon>
        <taxon>Pezizomycotina</taxon>
        <taxon>Sordariomycetes</taxon>
        <taxon>Hypocreomycetidae</taxon>
        <taxon>Hypocreales</taxon>
        <taxon>Cordycipitaceae</taxon>
        <taxon>Cordyceps</taxon>
    </lineage>
</organism>
<dbReference type="EMBL" id="CP023324">
    <property type="protein sequence ID" value="ATY63620.1"/>
    <property type="molecule type" value="Genomic_DNA"/>
</dbReference>
<evidence type="ECO:0000256" key="1">
    <source>
        <dbReference type="SAM" id="MobiDB-lite"/>
    </source>
</evidence>
<sequence length="283" mass="30513">MYALVVFLVEQPAPSPGGSRQGRLGRGPALSRSGCLRNHRTRKKTGDNDGTGKTGGIAGAPNMQRYAEKTVEESRRAITPRAFGPSLLAGLVRPYDWVQGARTLQVCTTLRQGFHSAGWPILSAQQTIGGPGGPRTVGPDRPLTSPVQKPPRPHNGIIVGVEQDDRTLTISCSRVTNGETSASARPMWLGKFGDPWTLGRTGTLRLRSVGTCSKSFCKGAIACPSSGSCPMYIRRRLYVTQEGWGVGVQVILWREAGMAMPVLDRMGASAGMYLHQYCIYSIQ</sequence>
<dbReference type="VEuPathDB" id="FungiDB:A9K55_008324"/>
<evidence type="ECO:0000313" key="2">
    <source>
        <dbReference type="EMBL" id="ATY63620.1"/>
    </source>
</evidence>
<gene>
    <name evidence="2" type="ORF">A9K55_008324</name>
</gene>
<protein>
    <submittedName>
        <fullName evidence="2">Uncharacterized protein</fullName>
    </submittedName>
</protein>
<proteinExistence type="predicted"/>
<reference evidence="2 3" key="1">
    <citation type="journal article" date="2017" name="BMC Genomics">
        <title>Chromosome level assembly and secondary metabolite potential of the parasitic fungus Cordyceps militaris.</title>
        <authorList>
            <person name="Kramer G.J."/>
            <person name="Nodwell J.R."/>
        </authorList>
    </citation>
    <scope>NUCLEOTIDE SEQUENCE [LARGE SCALE GENOMIC DNA]</scope>
    <source>
        <strain evidence="2 3">ATCC 34164</strain>
    </source>
</reference>
<dbReference type="VEuPathDB" id="FungiDB:CCM_06588"/>
<name>A0A2H4SKK0_CORMI</name>
<dbReference type="Proteomes" id="UP000323067">
    <property type="component" value="Chromosome vii"/>
</dbReference>
<dbReference type="AlphaFoldDB" id="A0A2H4SKK0"/>